<dbReference type="Gene3D" id="3.10.450.50">
    <property type="match status" value="1"/>
</dbReference>
<accession>A0A0C1JP82</accession>
<dbReference type="CDD" id="cd01086">
    <property type="entry name" value="MetAP1"/>
    <property type="match status" value="1"/>
</dbReference>
<dbReference type="GO" id="GO:0046872">
    <property type="term" value="F:metal ion binding"/>
    <property type="evidence" value="ECO:0007669"/>
    <property type="project" value="UniProtKB-UniRule"/>
</dbReference>
<evidence type="ECO:0000259" key="8">
    <source>
        <dbReference type="Pfam" id="PF00557"/>
    </source>
</evidence>
<feature type="binding site" evidence="6">
    <location>
        <position position="231"/>
    </location>
    <ligand>
        <name>substrate</name>
    </ligand>
</feature>
<comment type="cofactor">
    <cofactor evidence="6">
        <name>Co(2+)</name>
        <dbReference type="ChEBI" id="CHEBI:48828"/>
    </cofactor>
    <cofactor evidence="6">
        <name>Zn(2+)</name>
        <dbReference type="ChEBI" id="CHEBI:29105"/>
    </cofactor>
    <cofactor evidence="6">
        <name>Mn(2+)</name>
        <dbReference type="ChEBI" id="CHEBI:29035"/>
    </cofactor>
    <cofactor evidence="6">
        <name>Fe(2+)</name>
        <dbReference type="ChEBI" id="CHEBI:29033"/>
    </cofactor>
    <text evidence="6">Binds 2 divalent metal cations per subunit. Has a high-affinity and a low affinity metal-binding site. The true nature of the physiological cofactor is under debate. The enzyme is active with cobalt, zinc, manganese or divalent iron ions. Most likely, methionine aminopeptidases function as mononuclear Fe(2+)-metalloproteases under physiological conditions, and the catalytically relevant metal-binding site has been assigned to the histidine-containing high-affinity site.</text>
</comment>
<proteinExistence type="inferred from homology"/>
<feature type="binding site" evidence="6">
    <location>
        <position position="150"/>
    </location>
    <ligand>
        <name>a divalent metal cation</name>
        <dbReference type="ChEBI" id="CHEBI:60240"/>
        <label>1</label>
    </ligand>
</feature>
<dbReference type="InterPro" id="IPR002467">
    <property type="entry name" value="Pept_M24A_MAP1"/>
</dbReference>
<dbReference type="PANTHER" id="PTHR43330">
    <property type="entry name" value="METHIONINE AMINOPEPTIDASE"/>
    <property type="match status" value="1"/>
</dbReference>
<dbReference type="Proteomes" id="UP000031465">
    <property type="component" value="Unassembled WGS sequence"/>
</dbReference>
<dbReference type="PRINTS" id="PR00599">
    <property type="entry name" value="MAPEPTIDASE"/>
</dbReference>
<evidence type="ECO:0000313" key="9">
    <source>
        <dbReference type="EMBL" id="KIC72341.1"/>
    </source>
</evidence>
<dbReference type="GO" id="GO:0070006">
    <property type="term" value="F:metalloaminopeptidase activity"/>
    <property type="evidence" value="ECO:0007669"/>
    <property type="project" value="UniProtKB-UniRule"/>
</dbReference>
<dbReference type="NCBIfam" id="TIGR00500">
    <property type="entry name" value="met_pdase_I"/>
    <property type="match status" value="1"/>
</dbReference>
<dbReference type="GO" id="GO:0005829">
    <property type="term" value="C:cytosol"/>
    <property type="evidence" value="ECO:0007669"/>
    <property type="project" value="TreeGrafter"/>
</dbReference>
<feature type="binding site" evidence="6">
    <location>
        <position position="161"/>
    </location>
    <ligand>
        <name>a divalent metal cation</name>
        <dbReference type="ChEBI" id="CHEBI:60240"/>
        <label>2</label>
        <note>catalytic</note>
    </ligand>
</feature>
<gene>
    <name evidence="9" type="primary">map_2</name>
    <name evidence="6" type="synonym">map</name>
    <name evidence="9" type="ORF">DB44_CK00140</name>
</gene>
<evidence type="ECO:0000256" key="2">
    <source>
        <dbReference type="ARBA" id="ARBA00022438"/>
    </source>
</evidence>
<dbReference type="Gene3D" id="3.90.230.10">
    <property type="entry name" value="Creatinase/methionine aminopeptidase superfamily"/>
    <property type="match status" value="1"/>
</dbReference>
<evidence type="ECO:0000256" key="1">
    <source>
        <dbReference type="ARBA" id="ARBA00002521"/>
    </source>
</evidence>
<dbReference type="Pfam" id="PF00557">
    <property type="entry name" value="Peptidase_M24"/>
    <property type="match status" value="1"/>
</dbReference>
<feature type="binding site" evidence="6">
    <location>
        <position position="133"/>
    </location>
    <ligand>
        <name>substrate</name>
    </ligand>
</feature>
<keyword evidence="3 6" id="KW-0645">Protease</keyword>
<keyword evidence="2 6" id="KW-0031">Aminopeptidase</keyword>
<dbReference type="NCBIfam" id="NF008970">
    <property type="entry name" value="PRK12318.1"/>
    <property type="match status" value="1"/>
</dbReference>
<evidence type="ECO:0000256" key="5">
    <source>
        <dbReference type="ARBA" id="ARBA00022801"/>
    </source>
</evidence>
<dbReference type="SUPFAM" id="SSF55920">
    <property type="entry name" value="Creatinase/aminopeptidase"/>
    <property type="match status" value="1"/>
</dbReference>
<dbReference type="EMBL" id="JSAN01000057">
    <property type="protein sequence ID" value="KIC72341.1"/>
    <property type="molecule type" value="Genomic_DNA"/>
</dbReference>
<feature type="binding site" evidence="6">
    <location>
        <position position="288"/>
    </location>
    <ligand>
        <name>a divalent metal cation</name>
        <dbReference type="ChEBI" id="CHEBI:60240"/>
        <label>2</label>
        <note>catalytic</note>
    </ligand>
</feature>
<dbReference type="SUPFAM" id="SSF103642">
    <property type="entry name" value="Sec-C motif"/>
    <property type="match status" value="1"/>
</dbReference>
<dbReference type="InterPro" id="IPR001714">
    <property type="entry name" value="Pept_M24_MAP"/>
</dbReference>
<evidence type="ECO:0000256" key="4">
    <source>
        <dbReference type="ARBA" id="ARBA00022723"/>
    </source>
</evidence>
<dbReference type="GO" id="GO:0004239">
    <property type="term" value="F:initiator methionyl aminopeptidase activity"/>
    <property type="evidence" value="ECO:0007669"/>
    <property type="project" value="UniProtKB-UniRule"/>
</dbReference>
<feature type="domain" description="Peptidase M24" evidence="8">
    <location>
        <begin position="66"/>
        <end position="295"/>
    </location>
</feature>
<evidence type="ECO:0000256" key="7">
    <source>
        <dbReference type="RuleBase" id="RU003653"/>
    </source>
</evidence>
<sequence length="306" mass="34264">MRVIECRKEFFMIGRNDICWCGSGQKWKKCHYPNESSPQRKSKESTREEYLRQHRIIIKDQKQIDGIRASCHLASRILEAACAKAKVGVTTQELNDYAHKLHDAAGAIPAPLNYGHPPFPKSICTSLNDVICHGIPNEIPLKEGDILNIDVTCILNGYYGDCSAMVMIGEVDAEKRLVVDVSYNCLMRAIEIIKPGIAISAIGDVIENYAHSKNCSVVYQFVGHGVGINFHEGPQISHHRNYNSILLVPGMTFTIEPMINAGSREAIIDPIDQWTARTKDGKASAQWEHTLLVTEDGHEILTNWKR</sequence>
<feature type="binding site" evidence="6">
    <location>
        <position position="256"/>
    </location>
    <ligand>
        <name>a divalent metal cation</name>
        <dbReference type="ChEBI" id="CHEBI:60240"/>
        <label>2</label>
        <note>catalytic</note>
    </ligand>
</feature>
<feature type="binding site" evidence="6">
    <location>
        <position position="288"/>
    </location>
    <ligand>
        <name>a divalent metal cation</name>
        <dbReference type="ChEBI" id="CHEBI:60240"/>
        <label>1</label>
    </ligand>
</feature>
<reference evidence="9 10" key="1">
    <citation type="journal article" date="2014" name="Mol. Biol. Evol.">
        <title>Massive expansion of Ubiquitination-related gene families within the Chlamydiae.</title>
        <authorList>
            <person name="Domman D."/>
            <person name="Collingro A."/>
            <person name="Lagkouvardos I."/>
            <person name="Gehre L."/>
            <person name="Weinmaier T."/>
            <person name="Rattei T."/>
            <person name="Subtil A."/>
            <person name="Horn M."/>
        </authorList>
    </citation>
    <scope>NUCLEOTIDE SEQUENCE [LARGE SCALE GENOMIC DNA]</scope>
    <source>
        <strain evidence="9 10">EI2</strain>
    </source>
</reference>
<evidence type="ECO:0000256" key="6">
    <source>
        <dbReference type="HAMAP-Rule" id="MF_01974"/>
    </source>
</evidence>
<keyword evidence="5 6" id="KW-0378">Hydrolase</keyword>
<protein>
    <recommendedName>
        <fullName evidence="6 7">Methionine aminopeptidase</fullName>
        <shortName evidence="6">MAP</shortName>
        <shortName evidence="6">MetAP</shortName>
        <ecNumber evidence="6 7">3.4.11.18</ecNumber>
    </recommendedName>
    <alternativeName>
        <fullName evidence="6">Peptidase M</fullName>
    </alternativeName>
</protein>
<dbReference type="HAMAP" id="MF_01974">
    <property type="entry name" value="MetAP_1"/>
    <property type="match status" value="1"/>
</dbReference>
<comment type="similarity">
    <text evidence="6">Belongs to the peptidase M24A family. Methionine aminopeptidase type 1 subfamily.</text>
</comment>
<dbReference type="AlphaFoldDB" id="A0A0C1JP82"/>
<feature type="binding site" evidence="6">
    <location>
        <position position="161"/>
    </location>
    <ligand>
        <name>a divalent metal cation</name>
        <dbReference type="ChEBI" id="CHEBI:60240"/>
        <label>1</label>
    </ligand>
</feature>
<comment type="caution">
    <text evidence="9">The sequence shown here is derived from an EMBL/GenBank/DDBJ whole genome shotgun (WGS) entry which is preliminary data.</text>
</comment>
<keyword evidence="4 6" id="KW-0479">Metal-binding</keyword>
<comment type="function">
    <text evidence="1 6">Removes the N-terminal methionine from nascent proteins. The N-terminal methionine is often cleaved when the second residue in the primary sequence is small and uncharged (Met-Ala-, Cys, Gly, Pro, Ser, Thr, or Val). Requires deformylation of the N(alpha)-formylated initiator methionine before it can be hydrolyzed.</text>
</comment>
<dbReference type="Pfam" id="PF02810">
    <property type="entry name" value="SEC-C"/>
    <property type="match status" value="1"/>
</dbReference>
<evidence type="ECO:0000256" key="3">
    <source>
        <dbReference type="ARBA" id="ARBA00022670"/>
    </source>
</evidence>
<evidence type="ECO:0000313" key="10">
    <source>
        <dbReference type="Proteomes" id="UP000031465"/>
    </source>
</evidence>
<organism evidence="9 10">
    <name type="scientific">Candidatus Protochlamydia amoebophila</name>
    <dbReference type="NCBI Taxonomy" id="362787"/>
    <lineage>
        <taxon>Bacteria</taxon>
        <taxon>Pseudomonadati</taxon>
        <taxon>Chlamydiota</taxon>
        <taxon>Chlamydiia</taxon>
        <taxon>Parachlamydiales</taxon>
        <taxon>Parachlamydiaceae</taxon>
        <taxon>Candidatus Protochlamydia</taxon>
    </lineage>
</organism>
<name>A0A0C1JP82_9BACT</name>
<dbReference type="PATRIC" id="fig|362787.3.peg.868"/>
<dbReference type="GO" id="GO:0006508">
    <property type="term" value="P:proteolysis"/>
    <property type="evidence" value="ECO:0007669"/>
    <property type="project" value="UniProtKB-KW"/>
</dbReference>
<dbReference type="InterPro" id="IPR004027">
    <property type="entry name" value="SEC_C_motif"/>
</dbReference>
<feature type="binding site" evidence="6">
    <location>
        <position position="224"/>
    </location>
    <ligand>
        <name>a divalent metal cation</name>
        <dbReference type="ChEBI" id="CHEBI:60240"/>
        <label>2</label>
        <note>catalytic</note>
    </ligand>
</feature>
<dbReference type="PROSITE" id="PS00680">
    <property type="entry name" value="MAP_1"/>
    <property type="match status" value="1"/>
</dbReference>
<dbReference type="PANTHER" id="PTHR43330:SF27">
    <property type="entry name" value="METHIONINE AMINOPEPTIDASE"/>
    <property type="match status" value="1"/>
</dbReference>
<comment type="subunit">
    <text evidence="6">Monomer.</text>
</comment>
<dbReference type="InterPro" id="IPR000994">
    <property type="entry name" value="Pept_M24"/>
</dbReference>
<comment type="catalytic activity">
    <reaction evidence="6 7">
        <text>Release of N-terminal amino acids, preferentially methionine, from peptides and arylamides.</text>
        <dbReference type="EC" id="3.4.11.18"/>
    </reaction>
</comment>
<dbReference type="EC" id="3.4.11.18" evidence="6 7"/>
<dbReference type="InterPro" id="IPR036005">
    <property type="entry name" value="Creatinase/aminopeptidase-like"/>
</dbReference>